<dbReference type="RefSeq" id="WP_004178544.1">
    <property type="nucleotide sequence ID" value="NZ_CP021106.3"/>
</dbReference>
<dbReference type="InterPro" id="IPR050407">
    <property type="entry name" value="Geranylgeranyl_reductase"/>
</dbReference>
<dbReference type="EMBL" id="CP021106">
    <property type="protein sequence ID" value="ARO87866.1"/>
    <property type="molecule type" value="Genomic_DNA"/>
</dbReference>
<dbReference type="Pfam" id="PF01494">
    <property type="entry name" value="FAD_binding_3"/>
    <property type="match status" value="1"/>
</dbReference>
<dbReference type="Gene3D" id="3.50.50.60">
    <property type="entry name" value="FAD/NAD(P)-binding domain"/>
    <property type="match status" value="1"/>
</dbReference>
<dbReference type="eggNOG" id="COG0644">
    <property type="taxonomic scope" value="Bacteria"/>
</dbReference>
<dbReference type="InterPro" id="IPR011777">
    <property type="entry name" value="Geranylgeranyl_Rdtase_fam"/>
</dbReference>
<dbReference type="Proteomes" id="UP000012179">
    <property type="component" value="Chromosome"/>
</dbReference>
<accession>A0A1W6SPZ4</accession>
<dbReference type="InterPro" id="IPR036188">
    <property type="entry name" value="FAD/NAD-bd_sf"/>
</dbReference>
<dbReference type="PRINTS" id="PR00411">
    <property type="entry name" value="PNDRDTASEI"/>
</dbReference>
<sequence>MERAYDVVVIGAGPAGCAAARTLSRAGLSIGLFDKAVFPRDKTCGDALIPDALHALKKLGLAQRVAQISYSVHGMRLISCDGTEVVIRAHGACMQRLKLDELLLDGAIETGVKFLPGHDFCAVFDENEKLYRVEFNKGGEIVSAHAPWVLLATGAHPAPIKRAGLLLNAECRSFAVRQYVRNEPLAKKFNELIFVFDTTVRGGYGWIFPGPDAVFNIGIGFFGSAHKHTNPRRDYERFIAKLPLAQELMRDGEIVSPLRGAPLRTGLSGTRFADGGLLGIGECVGTTFPLTGEGIGKAMETGILAAEAIIGKCQLGRAAVAQTYKRSMDVLQPKFAVYRKAEFLFNWPYLTNRLVRHTRRNETTRGKVEGLFNETTDPAFLLTLPGWMKILFH</sequence>
<dbReference type="AlphaFoldDB" id="A0A1W6SPZ4"/>
<dbReference type="GO" id="GO:0071949">
    <property type="term" value="F:FAD binding"/>
    <property type="evidence" value="ECO:0007669"/>
    <property type="project" value="InterPro"/>
</dbReference>
<dbReference type="SUPFAM" id="SSF51905">
    <property type="entry name" value="FAD/NAD(P)-binding domain"/>
    <property type="match status" value="1"/>
</dbReference>
<name>A0A1W6SPZ4_9PROT</name>
<organism evidence="2 3">
    <name type="scientific">Nitrosospira lacus</name>
    <dbReference type="NCBI Taxonomy" id="1288494"/>
    <lineage>
        <taxon>Bacteria</taxon>
        <taxon>Pseudomonadati</taxon>
        <taxon>Pseudomonadota</taxon>
        <taxon>Betaproteobacteria</taxon>
        <taxon>Nitrosomonadales</taxon>
        <taxon>Nitrosomonadaceae</taxon>
        <taxon>Nitrosospira</taxon>
    </lineage>
</organism>
<gene>
    <name evidence="2" type="ORF">EBAPG3_008850</name>
</gene>
<dbReference type="PANTHER" id="PTHR42685:SF22">
    <property type="entry name" value="CONDITIONED MEDIUM FACTOR RECEPTOR 1"/>
    <property type="match status" value="1"/>
</dbReference>
<dbReference type="GO" id="GO:0016628">
    <property type="term" value="F:oxidoreductase activity, acting on the CH-CH group of donors, NAD or NADP as acceptor"/>
    <property type="evidence" value="ECO:0007669"/>
    <property type="project" value="InterPro"/>
</dbReference>
<dbReference type="PANTHER" id="PTHR42685">
    <property type="entry name" value="GERANYLGERANYL DIPHOSPHATE REDUCTASE"/>
    <property type="match status" value="1"/>
</dbReference>
<dbReference type="PRINTS" id="PR00368">
    <property type="entry name" value="FADPNR"/>
</dbReference>
<dbReference type="InterPro" id="IPR002938">
    <property type="entry name" value="FAD-bd"/>
</dbReference>
<evidence type="ECO:0000259" key="1">
    <source>
        <dbReference type="Pfam" id="PF01494"/>
    </source>
</evidence>
<dbReference type="NCBIfam" id="TIGR02032">
    <property type="entry name" value="GG-red-SF"/>
    <property type="match status" value="1"/>
</dbReference>
<evidence type="ECO:0000313" key="3">
    <source>
        <dbReference type="Proteomes" id="UP000012179"/>
    </source>
</evidence>
<reference evidence="2 3" key="1">
    <citation type="journal article" date="2015" name="Int. J. Syst. Evol. Microbiol.">
        <title>Nitrosospira lacus sp. nov., a psychrotolerant, ammonia-oxidizing bacterium from sandy lake sediment.</title>
        <authorList>
            <person name="Urakawa H."/>
            <person name="Garcia J.C."/>
            <person name="Nielsen J.L."/>
            <person name="Le V.Q."/>
            <person name="Kozlowski J.A."/>
            <person name="Stein L.Y."/>
            <person name="Lim C.K."/>
            <person name="Pommerening-Roser A."/>
            <person name="Martens-Habbena W."/>
            <person name="Stahl D.A."/>
            <person name="Klotz M.G."/>
        </authorList>
    </citation>
    <scope>NUCLEOTIDE SEQUENCE [LARGE SCALE GENOMIC DNA]</scope>
    <source>
        <strain evidence="2 3">APG3</strain>
    </source>
</reference>
<dbReference type="KEGG" id="nlc:EBAPG3_008850"/>
<dbReference type="OrthoDB" id="9766632at2"/>
<feature type="domain" description="FAD-binding" evidence="1">
    <location>
        <begin position="5"/>
        <end position="299"/>
    </location>
</feature>
<evidence type="ECO:0000313" key="2">
    <source>
        <dbReference type="EMBL" id="ARO87866.1"/>
    </source>
</evidence>
<proteinExistence type="predicted"/>
<protein>
    <recommendedName>
        <fullName evidence="1">FAD-binding domain-containing protein</fullName>
    </recommendedName>
</protein>
<keyword evidence="3" id="KW-1185">Reference proteome</keyword>